<dbReference type="Proteomes" id="UP001149813">
    <property type="component" value="Unassembled WGS sequence"/>
</dbReference>
<gene>
    <name evidence="1" type="ORF">LPJ53_005668</name>
</gene>
<proteinExistence type="predicted"/>
<organism evidence="1 2">
    <name type="scientific">Coemansia erecta</name>
    <dbReference type="NCBI Taxonomy" id="147472"/>
    <lineage>
        <taxon>Eukaryota</taxon>
        <taxon>Fungi</taxon>
        <taxon>Fungi incertae sedis</taxon>
        <taxon>Zoopagomycota</taxon>
        <taxon>Kickxellomycotina</taxon>
        <taxon>Kickxellomycetes</taxon>
        <taxon>Kickxellales</taxon>
        <taxon>Kickxellaceae</taxon>
        <taxon>Coemansia</taxon>
    </lineage>
</organism>
<accession>A0A9W7XWC1</accession>
<name>A0A9W7XWC1_9FUNG</name>
<comment type="caution">
    <text evidence="1">The sequence shown here is derived from an EMBL/GenBank/DDBJ whole genome shotgun (WGS) entry which is preliminary data.</text>
</comment>
<sequence>MEFAIEIHHVDSDYSKTTTVNDFIKQADDAIGKDKYMGYFYDTNGILFTRDDNKPLTLGDVGIDNARVLKFK</sequence>
<protein>
    <submittedName>
        <fullName evidence="1">Uncharacterized protein</fullName>
    </submittedName>
</protein>
<dbReference type="EMBL" id="JANBOJ010000369">
    <property type="protein sequence ID" value="KAJ1719597.1"/>
    <property type="molecule type" value="Genomic_DNA"/>
</dbReference>
<dbReference type="AlphaFoldDB" id="A0A9W7XWC1"/>
<reference evidence="1" key="1">
    <citation type="submission" date="2022-07" db="EMBL/GenBank/DDBJ databases">
        <title>Phylogenomic reconstructions and comparative analyses of Kickxellomycotina fungi.</title>
        <authorList>
            <person name="Reynolds N.K."/>
            <person name="Stajich J.E."/>
            <person name="Barry K."/>
            <person name="Grigoriev I.V."/>
            <person name="Crous P."/>
            <person name="Smith M.E."/>
        </authorList>
    </citation>
    <scope>NUCLEOTIDE SEQUENCE</scope>
    <source>
        <strain evidence="1">NBRC 32514</strain>
    </source>
</reference>
<evidence type="ECO:0000313" key="1">
    <source>
        <dbReference type="EMBL" id="KAJ1719597.1"/>
    </source>
</evidence>
<keyword evidence="2" id="KW-1185">Reference proteome</keyword>
<evidence type="ECO:0000313" key="2">
    <source>
        <dbReference type="Proteomes" id="UP001149813"/>
    </source>
</evidence>
<dbReference type="OrthoDB" id="5512912at2759"/>